<keyword evidence="6" id="KW-0227">DNA damage</keyword>
<evidence type="ECO:0000256" key="2">
    <source>
        <dbReference type="ARBA" id="ARBA00008711"/>
    </source>
</evidence>
<feature type="domain" description="Methylguanine DNA methyltransferase ribonuclease-like" evidence="10">
    <location>
        <begin position="4"/>
        <end position="65"/>
    </location>
</feature>
<dbReference type="RefSeq" id="WP_046316991.1">
    <property type="nucleotide sequence ID" value="NZ_JBHSZT010000010.1"/>
</dbReference>
<dbReference type="SUPFAM" id="SSF53155">
    <property type="entry name" value="Methylated DNA-protein cysteine methyltransferase domain"/>
    <property type="match status" value="1"/>
</dbReference>
<dbReference type="PANTHER" id="PTHR10815:SF5">
    <property type="entry name" value="METHYLATED-DNA--PROTEIN-CYSTEINE METHYLTRANSFERASE"/>
    <property type="match status" value="1"/>
</dbReference>
<dbReference type="PROSITE" id="PS00374">
    <property type="entry name" value="MGMT"/>
    <property type="match status" value="1"/>
</dbReference>
<dbReference type="InterPro" id="IPR036388">
    <property type="entry name" value="WH-like_DNA-bd_sf"/>
</dbReference>
<dbReference type="OrthoDB" id="9802228at2"/>
<evidence type="ECO:0000256" key="5">
    <source>
        <dbReference type="ARBA" id="ARBA00022679"/>
    </source>
</evidence>
<feature type="domain" description="Methylated-DNA-[protein]-cysteine S-methyltransferase DNA binding" evidence="9">
    <location>
        <begin position="81"/>
        <end position="160"/>
    </location>
</feature>
<comment type="similarity">
    <text evidence="2">Belongs to the MGMT family.</text>
</comment>
<dbReference type="HOGENOM" id="CLU_000445_52_2_9"/>
<comment type="catalytic activity">
    <reaction evidence="1">
        <text>a 4-O-methyl-thymidine in DNA + L-cysteinyl-[protein] = a thymidine in DNA + S-methyl-L-cysteinyl-[protein]</text>
        <dbReference type="Rhea" id="RHEA:53428"/>
        <dbReference type="Rhea" id="RHEA-COMP:10131"/>
        <dbReference type="Rhea" id="RHEA-COMP:10132"/>
        <dbReference type="Rhea" id="RHEA-COMP:13555"/>
        <dbReference type="Rhea" id="RHEA-COMP:13556"/>
        <dbReference type="ChEBI" id="CHEBI:29950"/>
        <dbReference type="ChEBI" id="CHEBI:82612"/>
        <dbReference type="ChEBI" id="CHEBI:137386"/>
        <dbReference type="ChEBI" id="CHEBI:137387"/>
        <dbReference type="EC" id="2.1.1.63"/>
    </reaction>
</comment>
<dbReference type="Pfam" id="PF02870">
    <property type="entry name" value="Methyltransf_1N"/>
    <property type="match status" value="1"/>
</dbReference>
<dbReference type="Gene3D" id="3.30.160.70">
    <property type="entry name" value="Methylated DNA-protein cysteine methyltransferase domain"/>
    <property type="match status" value="1"/>
</dbReference>
<evidence type="ECO:0000259" key="9">
    <source>
        <dbReference type="Pfam" id="PF01035"/>
    </source>
</evidence>
<dbReference type="EC" id="2.1.1.63" evidence="3"/>
<protein>
    <recommendedName>
        <fullName evidence="3">methylated-DNA--[protein]-cysteine S-methyltransferase</fullName>
        <ecNumber evidence="3">2.1.1.63</ecNumber>
    </recommendedName>
</protein>
<dbReference type="InterPro" id="IPR001497">
    <property type="entry name" value="MethylDNA_cys_MeTrfase_AS"/>
</dbReference>
<evidence type="ECO:0000313" key="12">
    <source>
        <dbReference type="Proteomes" id="UP000033558"/>
    </source>
</evidence>
<evidence type="ECO:0000256" key="3">
    <source>
        <dbReference type="ARBA" id="ARBA00011918"/>
    </source>
</evidence>
<dbReference type="GO" id="GO:0003908">
    <property type="term" value="F:methylated-DNA-[protein]-cysteine S-methyltransferase activity"/>
    <property type="evidence" value="ECO:0007669"/>
    <property type="project" value="UniProtKB-EC"/>
</dbReference>
<dbReference type="EMBL" id="JXJQ01000009">
    <property type="protein sequence ID" value="KJY60978.1"/>
    <property type="molecule type" value="Genomic_DNA"/>
</dbReference>
<evidence type="ECO:0000256" key="6">
    <source>
        <dbReference type="ARBA" id="ARBA00022763"/>
    </source>
</evidence>
<dbReference type="SUPFAM" id="SSF46767">
    <property type="entry name" value="Methylated DNA-protein cysteine methyltransferase, C-terminal domain"/>
    <property type="match status" value="1"/>
</dbReference>
<keyword evidence="4 11" id="KW-0489">Methyltransferase</keyword>
<keyword evidence="7" id="KW-0234">DNA repair</keyword>
<dbReference type="CDD" id="cd06445">
    <property type="entry name" value="ATase"/>
    <property type="match status" value="1"/>
</dbReference>
<proteinExistence type="inferred from homology"/>
<dbReference type="InterPro" id="IPR036217">
    <property type="entry name" value="MethylDNA_cys_MeTrfase_DNAb"/>
</dbReference>
<name>A0A0F4LRN1_9LACO</name>
<dbReference type="NCBIfam" id="TIGR00589">
    <property type="entry name" value="ogt"/>
    <property type="match status" value="1"/>
</dbReference>
<dbReference type="GO" id="GO:0006281">
    <property type="term" value="P:DNA repair"/>
    <property type="evidence" value="ECO:0007669"/>
    <property type="project" value="UniProtKB-KW"/>
</dbReference>
<dbReference type="FunFam" id="1.10.10.10:FF:000214">
    <property type="entry name" value="Methylated-DNA--protein-cysteine methyltransferase"/>
    <property type="match status" value="1"/>
</dbReference>
<dbReference type="PANTHER" id="PTHR10815">
    <property type="entry name" value="METHYLATED-DNA--PROTEIN-CYSTEINE METHYLTRANSFERASE"/>
    <property type="match status" value="1"/>
</dbReference>
<dbReference type="GO" id="GO:0032259">
    <property type="term" value="P:methylation"/>
    <property type="evidence" value="ECO:0007669"/>
    <property type="project" value="UniProtKB-KW"/>
</dbReference>
<evidence type="ECO:0000259" key="10">
    <source>
        <dbReference type="Pfam" id="PF02870"/>
    </source>
</evidence>
<comment type="catalytic activity">
    <reaction evidence="8">
        <text>a 6-O-methyl-2'-deoxyguanosine in DNA + L-cysteinyl-[protein] = S-methyl-L-cysteinyl-[protein] + a 2'-deoxyguanosine in DNA</text>
        <dbReference type="Rhea" id="RHEA:24000"/>
        <dbReference type="Rhea" id="RHEA-COMP:10131"/>
        <dbReference type="Rhea" id="RHEA-COMP:10132"/>
        <dbReference type="Rhea" id="RHEA-COMP:11367"/>
        <dbReference type="Rhea" id="RHEA-COMP:11368"/>
        <dbReference type="ChEBI" id="CHEBI:29950"/>
        <dbReference type="ChEBI" id="CHEBI:82612"/>
        <dbReference type="ChEBI" id="CHEBI:85445"/>
        <dbReference type="ChEBI" id="CHEBI:85448"/>
        <dbReference type="EC" id="2.1.1.63"/>
    </reaction>
</comment>
<evidence type="ECO:0000256" key="4">
    <source>
        <dbReference type="ARBA" id="ARBA00022603"/>
    </source>
</evidence>
<keyword evidence="5 11" id="KW-0808">Transferase</keyword>
<dbReference type="InterPro" id="IPR036631">
    <property type="entry name" value="MGMT_N_sf"/>
</dbReference>
<gene>
    <name evidence="11" type="ORF">JG30_11660</name>
</gene>
<dbReference type="InterPro" id="IPR008332">
    <property type="entry name" value="MethylG_MeTrfase_N"/>
</dbReference>
<keyword evidence="12" id="KW-1185">Reference proteome</keyword>
<dbReference type="InterPro" id="IPR014048">
    <property type="entry name" value="MethylDNA_cys_MeTrfase_DNA-bd"/>
</dbReference>
<evidence type="ECO:0000256" key="7">
    <source>
        <dbReference type="ARBA" id="ARBA00023204"/>
    </source>
</evidence>
<dbReference type="PATRIC" id="fig|1218492.5.peg.1309"/>
<evidence type="ECO:0000256" key="1">
    <source>
        <dbReference type="ARBA" id="ARBA00001286"/>
    </source>
</evidence>
<organism evidence="11 12">
    <name type="scientific">Bombilactobacillus mellifer</name>
    <dbReference type="NCBI Taxonomy" id="1218492"/>
    <lineage>
        <taxon>Bacteria</taxon>
        <taxon>Bacillati</taxon>
        <taxon>Bacillota</taxon>
        <taxon>Bacilli</taxon>
        <taxon>Lactobacillales</taxon>
        <taxon>Lactobacillaceae</taxon>
        <taxon>Bombilactobacillus</taxon>
    </lineage>
</organism>
<dbReference type="Proteomes" id="UP000033558">
    <property type="component" value="Unassembled WGS sequence"/>
</dbReference>
<sequence length="160" mass="18438">MLFRQIYHSPIGEITIIASDKALVGVWLADQKYFAEGLPNQTIKNQANVITQLVDQWLELYFHKSPPLQLQITYNNTRLTPFRQQVWQTLQTVPWGQTITYQQLAQQVANKNYTRAVAQAVSHNPFTLIVPCHRVVGQGHQLTGFAGGLVRKRWLLNWEQ</sequence>
<dbReference type="Pfam" id="PF01035">
    <property type="entry name" value="DNA_binding_1"/>
    <property type="match status" value="1"/>
</dbReference>
<dbReference type="AlphaFoldDB" id="A0A0F4LRN1"/>
<dbReference type="STRING" id="1218492.JG30_11660"/>
<accession>A0A0F4LRN1</accession>
<comment type="caution">
    <text evidence="11">The sequence shown here is derived from an EMBL/GenBank/DDBJ whole genome shotgun (WGS) entry which is preliminary data.</text>
</comment>
<evidence type="ECO:0000256" key="8">
    <source>
        <dbReference type="ARBA" id="ARBA00049348"/>
    </source>
</evidence>
<reference evidence="11 12" key="1">
    <citation type="submission" date="2015-01" db="EMBL/GenBank/DDBJ databases">
        <title>Comparative genomics of the lactic acid bacteria isolated from the honey bee gut.</title>
        <authorList>
            <person name="Ellegaard K.M."/>
            <person name="Tamarit D."/>
            <person name="Javelind E."/>
            <person name="Olofsson T."/>
            <person name="Andersson S.G."/>
            <person name="Vasquez A."/>
        </authorList>
    </citation>
    <scope>NUCLEOTIDE SEQUENCE [LARGE SCALE GENOMIC DNA]</scope>
    <source>
        <strain evidence="11 12">Bin4</strain>
    </source>
</reference>
<dbReference type="Gene3D" id="1.10.10.10">
    <property type="entry name" value="Winged helix-like DNA-binding domain superfamily/Winged helix DNA-binding domain"/>
    <property type="match status" value="1"/>
</dbReference>
<evidence type="ECO:0000313" key="11">
    <source>
        <dbReference type="EMBL" id="KJY60978.1"/>
    </source>
</evidence>